<evidence type="ECO:0000256" key="3">
    <source>
        <dbReference type="ARBA" id="ARBA00022723"/>
    </source>
</evidence>
<feature type="transmembrane region" description="Helical" evidence="9">
    <location>
        <begin position="30"/>
        <end position="49"/>
    </location>
</feature>
<sequence>MMSYHLNKAVETICSLWSWWWAGSNKKLDVVAGAVLTVSIAVLAILWYLRTSRKGTTPWPPGPRGLPVVGYLPFLGSNLHHSFAELAHLYGPIFKLWLGNKLCVVLSSPSLAKQVVRDQDTIFANRDPPVAAFAYTYGGLDIAWSPYGSYWRNLRKVFVREMLSNASLEACYPLQRSEVRKTITNVYSKIGTPMDIGQLSFQTVVNVTLSSLWGNTPEVHNDSKNGAKFREAASEITELLGKPNISDFFPTLAGFDIQGVERQMKRAFLLAEQVIDSIIDQKMKKSTAKEEGASDNGEKKDFLQFLLDLKEQEDTETPITMTQIKALLMDILVGGTDTTATMVEWVMAEMIRNPVIMKRAQEELTNVVGMGNIVEESHLPKLQYMDAVIKESLRLHPALPLLVPKCPSQDCTVGGYTIPKGTKVFLNVWAIHRDPQIWDSPSEFKPERFLSEPGRWDYTGNNFQYLPFGSGRRICAGIPLAERMVIYLLASLLHSFNWQLPEGEDLDLSEKFGIVLKKRTPLVAIPTKRLSSSDLYL</sequence>
<dbReference type="AlphaFoldDB" id="A0AA39AFQ2"/>
<evidence type="ECO:0000256" key="2">
    <source>
        <dbReference type="ARBA" id="ARBA00022617"/>
    </source>
</evidence>
<evidence type="ECO:0000256" key="5">
    <source>
        <dbReference type="ARBA" id="ARBA00023004"/>
    </source>
</evidence>
<reference evidence="10 11" key="1">
    <citation type="journal article" date="2023" name="BMC Biotechnol.">
        <title>Vitis rotundifolia cv Carlos genome sequencing.</title>
        <authorList>
            <person name="Huff M."/>
            <person name="Hulse-Kemp A."/>
            <person name="Scheffler B."/>
            <person name="Youngblood R."/>
            <person name="Simpson S."/>
            <person name="Babiker E."/>
            <person name="Staton M."/>
        </authorList>
    </citation>
    <scope>NUCLEOTIDE SEQUENCE [LARGE SCALE GENOMIC DNA]</scope>
    <source>
        <tissue evidence="10">Leaf</tissue>
    </source>
</reference>
<evidence type="ECO:0000256" key="1">
    <source>
        <dbReference type="ARBA" id="ARBA00010617"/>
    </source>
</evidence>
<evidence type="ECO:0000256" key="8">
    <source>
        <dbReference type="RuleBase" id="RU000461"/>
    </source>
</evidence>
<dbReference type="PANTHER" id="PTHR47951:SF7">
    <property type="entry name" value="FLAVONOID 3',5'-HYDROXYLASE-LIKE ISOFORM X1"/>
    <property type="match status" value="1"/>
</dbReference>
<dbReference type="PROSITE" id="PS00086">
    <property type="entry name" value="CYTOCHROME_P450"/>
    <property type="match status" value="1"/>
</dbReference>
<dbReference type="PRINTS" id="PR00385">
    <property type="entry name" value="P450"/>
</dbReference>
<keyword evidence="9" id="KW-1133">Transmembrane helix</keyword>
<protein>
    <submittedName>
        <fullName evidence="10">Uncharacterized protein</fullName>
    </submittedName>
</protein>
<dbReference type="InterPro" id="IPR001128">
    <property type="entry name" value="Cyt_P450"/>
</dbReference>
<dbReference type="Pfam" id="PF00067">
    <property type="entry name" value="p450"/>
    <property type="match status" value="1"/>
</dbReference>
<evidence type="ECO:0000313" key="10">
    <source>
        <dbReference type="EMBL" id="KAJ9706788.1"/>
    </source>
</evidence>
<gene>
    <name evidence="10" type="ORF">PVL29_001989</name>
</gene>
<keyword evidence="4 8" id="KW-0560">Oxidoreductase</keyword>
<dbReference type="PANTHER" id="PTHR47951">
    <property type="entry name" value="OS08G0547900 PROTEIN"/>
    <property type="match status" value="1"/>
</dbReference>
<comment type="caution">
    <text evidence="10">The sequence shown here is derived from an EMBL/GenBank/DDBJ whole genome shotgun (WGS) entry which is preliminary data.</text>
</comment>
<dbReference type="GO" id="GO:0020037">
    <property type="term" value="F:heme binding"/>
    <property type="evidence" value="ECO:0007669"/>
    <property type="project" value="InterPro"/>
</dbReference>
<keyword evidence="6 8" id="KW-0503">Monooxygenase</keyword>
<comment type="similarity">
    <text evidence="1 8">Belongs to the cytochrome P450 family.</text>
</comment>
<accession>A0AA39AFQ2</accession>
<dbReference type="Gene3D" id="1.10.630.10">
    <property type="entry name" value="Cytochrome P450"/>
    <property type="match status" value="1"/>
</dbReference>
<evidence type="ECO:0000256" key="7">
    <source>
        <dbReference type="PIRSR" id="PIRSR602401-1"/>
    </source>
</evidence>
<dbReference type="GO" id="GO:0004497">
    <property type="term" value="F:monooxygenase activity"/>
    <property type="evidence" value="ECO:0007669"/>
    <property type="project" value="UniProtKB-KW"/>
</dbReference>
<dbReference type="PRINTS" id="PR00463">
    <property type="entry name" value="EP450I"/>
</dbReference>
<dbReference type="GO" id="GO:0005506">
    <property type="term" value="F:iron ion binding"/>
    <property type="evidence" value="ECO:0007669"/>
    <property type="project" value="InterPro"/>
</dbReference>
<evidence type="ECO:0000313" key="11">
    <source>
        <dbReference type="Proteomes" id="UP001168098"/>
    </source>
</evidence>
<keyword evidence="5 7" id="KW-0408">Iron</keyword>
<dbReference type="InterPro" id="IPR002401">
    <property type="entry name" value="Cyt_P450_E_grp-I"/>
</dbReference>
<dbReference type="Proteomes" id="UP001168098">
    <property type="component" value="Unassembled WGS sequence"/>
</dbReference>
<keyword evidence="11" id="KW-1185">Reference proteome</keyword>
<dbReference type="SUPFAM" id="SSF48264">
    <property type="entry name" value="Cytochrome P450"/>
    <property type="match status" value="1"/>
</dbReference>
<dbReference type="FunFam" id="1.10.630.10:FF:000026">
    <property type="entry name" value="Cytochrome P450 82C4"/>
    <property type="match status" value="1"/>
</dbReference>
<feature type="binding site" description="axial binding residue" evidence="7">
    <location>
        <position position="475"/>
    </location>
    <ligand>
        <name>heme</name>
        <dbReference type="ChEBI" id="CHEBI:30413"/>
    </ligand>
    <ligandPart>
        <name>Fe</name>
        <dbReference type="ChEBI" id="CHEBI:18248"/>
    </ligandPart>
</feature>
<dbReference type="InterPro" id="IPR017972">
    <property type="entry name" value="Cyt_P450_CS"/>
</dbReference>
<dbReference type="InterPro" id="IPR036396">
    <property type="entry name" value="Cyt_P450_sf"/>
</dbReference>
<keyword evidence="3 7" id="KW-0479">Metal-binding</keyword>
<evidence type="ECO:0000256" key="6">
    <source>
        <dbReference type="ARBA" id="ARBA00023033"/>
    </source>
</evidence>
<name>A0AA39AFQ2_VITRO</name>
<keyword evidence="9" id="KW-0472">Membrane</keyword>
<keyword evidence="2 7" id="KW-0349">Heme</keyword>
<proteinExistence type="inferred from homology"/>
<evidence type="ECO:0000256" key="4">
    <source>
        <dbReference type="ARBA" id="ARBA00023002"/>
    </source>
</evidence>
<keyword evidence="9" id="KW-0812">Transmembrane</keyword>
<comment type="cofactor">
    <cofactor evidence="7">
        <name>heme</name>
        <dbReference type="ChEBI" id="CHEBI:30413"/>
    </cofactor>
</comment>
<dbReference type="GO" id="GO:0016705">
    <property type="term" value="F:oxidoreductase activity, acting on paired donors, with incorporation or reduction of molecular oxygen"/>
    <property type="evidence" value="ECO:0007669"/>
    <property type="project" value="InterPro"/>
</dbReference>
<dbReference type="EMBL" id="JARBHA010000002">
    <property type="protein sequence ID" value="KAJ9706788.1"/>
    <property type="molecule type" value="Genomic_DNA"/>
</dbReference>
<evidence type="ECO:0000256" key="9">
    <source>
        <dbReference type="SAM" id="Phobius"/>
    </source>
</evidence>
<organism evidence="10 11">
    <name type="scientific">Vitis rotundifolia</name>
    <name type="common">Muscadine grape</name>
    <dbReference type="NCBI Taxonomy" id="103349"/>
    <lineage>
        <taxon>Eukaryota</taxon>
        <taxon>Viridiplantae</taxon>
        <taxon>Streptophyta</taxon>
        <taxon>Embryophyta</taxon>
        <taxon>Tracheophyta</taxon>
        <taxon>Spermatophyta</taxon>
        <taxon>Magnoliopsida</taxon>
        <taxon>eudicotyledons</taxon>
        <taxon>Gunneridae</taxon>
        <taxon>Pentapetalae</taxon>
        <taxon>rosids</taxon>
        <taxon>Vitales</taxon>
        <taxon>Vitaceae</taxon>
        <taxon>Viteae</taxon>
        <taxon>Vitis</taxon>
    </lineage>
</organism>
<dbReference type="CDD" id="cd11073">
    <property type="entry name" value="CYP76-like"/>
    <property type="match status" value="1"/>
</dbReference>